<dbReference type="Pfam" id="PF08447">
    <property type="entry name" value="PAS_3"/>
    <property type="match status" value="2"/>
</dbReference>
<feature type="domain" description="Response regulatory" evidence="6">
    <location>
        <begin position="798"/>
        <end position="913"/>
    </location>
</feature>
<protein>
    <recommendedName>
        <fullName evidence="2">histidine kinase</fullName>
        <ecNumber evidence="2">2.7.13.3</ecNumber>
    </recommendedName>
</protein>
<dbReference type="InterPro" id="IPR036890">
    <property type="entry name" value="HATPase_C_sf"/>
</dbReference>
<feature type="domain" description="PAS" evidence="7">
    <location>
        <begin position="48"/>
        <end position="98"/>
    </location>
</feature>
<evidence type="ECO:0000313" key="9">
    <source>
        <dbReference type="EMBL" id="XDO98230.1"/>
    </source>
</evidence>
<evidence type="ECO:0000256" key="3">
    <source>
        <dbReference type="ARBA" id="ARBA00022553"/>
    </source>
</evidence>
<dbReference type="SMART" id="SM00091">
    <property type="entry name" value="PAS"/>
    <property type="match status" value="4"/>
</dbReference>
<dbReference type="SUPFAM" id="SSF55874">
    <property type="entry name" value="ATPase domain of HSP90 chaperone/DNA topoisomerase II/histidine kinase"/>
    <property type="match status" value="1"/>
</dbReference>
<evidence type="ECO:0000259" key="7">
    <source>
        <dbReference type="PROSITE" id="PS50112"/>
    </source>
</evidence>
<dbReference type="EC" id="2.7.13.3" evidence="2"/>
<feature type="modified residue" description="4-aspartylphosphate" evidence="4">
    <location>
        <position position="848"/>
    </location>
</feature>
<dbReference type="PROSITE" id="PS50113">
    <property type="entry name" value="PAC"/>
    <property type="match status" value="3"/>
</dbReference>
<dbReference type="SUPFAM" id="SSF52172">
    <property type="entry name" value="CheY-like"/>
    <property type="match status" value="1"/>
</dbReference>
<dbReference type="InterPro" id="IPR001610">
    <property type="entry name" value="PAC"/>
</dbReference>
<dbReference type="InterPro" id="IPR003661">
    <property type="entry name" value="HisK_dim/P_dom"/>
</dbReference>
<dbReference type="InterPro" id="IPR001789">
    <property type="entry name" value="Sig_transdc_resp-reg_receiver"/>
</dbReference>
<evidence type="ECO:0000256" key="4">
    <source>
        <dbReference type="PROSITE-ProRule" id="PRU00169"/>
    </source>
</evidence>
<organism evidence="9">
    <name type="scientific">Caulobacter sp. 73W</name>
    <dbReference type="NCBI Taxonomy" id="3161137"/>
    <lineage>
        <taxon>Bacteria</taxon>
        <taxon>Pseudomonadati</taxon>
        <taxon>Pseudomonadota</taxon>
        <taxon>Alphaproteobacteria</taxon>
        <taxon>Caulobacterales</taxon>
        <taxon>Caulobacteraceae</taxon>
        <taxon>Caulobacter</taxon>
    </lineage>
</organism>
<dbReference type="RefSeq" id="WP_369061972.1">
    <property type="nucleotide sequence ID" value="NZ_CP158375.1"/>
</dbReference>
<dbReference type="SUPFAM" id="SSF55785">
    <property type="entry name" value="PYP-like sensor domain (PAS domain)"/>
    <property type="match status" value="4"/>
</dbReference>
<gene>
    <name evidence="9" type="ORF">ABOZ73_07390</name>
</gene>
<dbReference type="PANTHER" id="PTHR43065">
    <property type="entry name" value="SENSOR HISTIDINE KINASE"/>
    <property type="match status" value="1"/>
</dbReference>
<dbReference type="Gene3D" id="3.40.50.2300">
    <property type="match status" value="1"/>
</dbReference>
<dbReference type="Gene3D" id="1.10.287.130">
    <property type="match status" value="1"/>
</dbReference>
<accession>A0AB39KWA6</accession>
<feature type="domain" description="PAC" evidence="8">
    <location>
        <begin position="101"/>
        <end position="153"/>
    </location>
</feature>
<dbReference type="PROSITE" id="PS50110">
    <property type="entry name" value="RESPONSE_REGULATORY"/>
    <property type="match status" value="1"/>
</dbReference>
<feature type="domain" description="PAC" evidence="8">
    <location>
        <begin position="357"/>
        <end position="410"/>
    </location>
</feature>
<dbReference type="PROSITE" id="PS50112">
    <property type="entry name" value="PAS"/>
    <property type="match status" value="1"/>
</dbReference>
<evidence type="ECO:0000259" key="8">
    <source>
        <dbReference type="PROSITE" id="PS50113"/>
    </source>
</evidence>
<dbReference type="InterPro" id="IPR004358">
    <property type="entry name" value="Sig_transdc_His_kin-like_C"/>
</dbReference>
<feature type="domain" description="Histidine kinase" evidence="5">
    <location>
        <begin position="553"/>
        <end position="778"/>
    </location>
</feature>
<dbReference type="EMBL" id="CP158375">
    <property type="protein sequence ID" value="XDO98230.1"/>
    <property type="molecule type" value="Genomic_DNA"/>
</dbReference>
<evidence type="ECO:0000256" key="2">
    <source>
        <dbReference type="ARBA" id="ARBA00012438"/>
    </source>
</evidence>
<feature type="domain" description="PAC" evidence="8">
    <location>
        <begin position="242"/>
        <end position="294"/>
    </location>
</feature>
<name>A0AB39KWA6_9CAUL</name>
<dbReference type="SMART" id="SM00388">
    <property type="entry name" value="HisKA"/>
    <property type="match status" value="1"/>
</dbReference>
<evidence type="ECO:0000259" key="6">
    <source>
        <dbReference type="PROSITE" id="PS50110"/>
    </source>
</evidence>
<dbReference type="Pfam" id="PF00512">
    <property type="entry name" value="HisKA"/>
    <property type="match status" value="1"/>
</dbReference>
<dbReference type="CDD" id="cd00130">
    <property type="entry name" value="PAS"/>
    <property type="match status" value="4"/>
</dbReference>
<dbReference type="InterPro" id="IPR005467">
    <property type="entry name" value="His_kinase_dom"/>
</dbReference>
<evidence type="ECO:0000259" key="5">
    <source>
        <dbReference type="PROSITE" id="PS50109"/>
    </source>
</evidence>
<proteinExistence type="predicted"/>
<dbReference type="GO" id="GO:0000155">
    <property type="term" value="F:phosphorelay sensor kinase activity"/>
    <property type="evidence" value="ECO:0007669"/>
    <property type="project" value="InterPro"/>
</dbReference>
<dbReference type="PROSITE" id="PS50109">
    <property type="entry name" value="HIS_KIN"/>
    <property type="match status" value="1"/>
</dbReference>
<dbReference type="CDD" id="cd00082">
    <property type="entry name" value="HisKA"/>
    <property type="match status" value="1"/>
</dbReference>
<dbReference type="Gene3D" id="2.10.70.100">
    <property type="match status" value="2"/>
</dbReference>
<dbReference type="InterPro" id="IPR035965">
    <property type="entry name" value="PAS-like_dom_sf"/>
</dbReference>
<reference evidence="9" key="1">
    <citation type="submission" date="2024-06" db="EMBL/GenBank/DDBJ databases">
        <title>Caulobacter inopinatus, sp. nov.</title>
        <authorList>
            <person name="Donachie S.P."/>
        </authorList>
    </citation>
    <scope>NUCLEOTIDE SEQUENCE</scope>
    <source>
        <strain evidence="9">73W</strain>
    </source>
</reference>
<dbReference type="AlphaFoldDB" id="A0AB39KWA6"/>
<dbReference type="SMART" id="SM00086">
    <property type="entry name" value="PAC"/>
    <property type="match status" value="4"/>
</dbReference>
<dbReference type="Gene3D" id="3.30.565.10">
    <property type="entry name" value="Histidine kinase-like ATPase, C-terminal domain"/>
    <property type="match status" value="1"/>
</dbReference>
<evidence type="ECO:0000256" key="1">
    <source>
        <dbReference type="ARBA" id="ARBA00000085"/>
    </source>
</evidence>
<dbReference type="InterPro" id="IPR000700">
    <property type="entry name" value="PAS-assoc_C"/>
</dbReference>
<dbReference type="InterPro" id="IPR013655">
    <property type="entry name" value="PAS_fold_3"/>
</dbReference>
<dbReference type="SMART" id="SM00387">
    <property type="entry name" value="HATPase_c"/>
    <property type="match status" value="1"/>
</dbReference>
<comment type="catalytic activity">
    <reaction evidence="1">
        <text>ATP + protein L-histidine = ADP + protein N-phospho-L-histidine.</text>
        <dbReference type="EC" id="2.7.13.3"/>
    </reaction>
</comment>
<dbReference type="Gene3D" id="3.30.450.20">
    <property type="entry name" value="PAS domain"/>
    <property type="match status" value="4"/>
</dbReference>
<keyword evidence="3 4" id="KW-0597">Phosphoprotein</keyword>
<dbReference type="InterPro" id="IPR003594">
    <property type="entry name" value="HATPase_dom"/>
</dbReference>
<dbReference type="NCBIfam" id="TIGR00229">
    <property type="entry name" value="sensory_box"/>
    <property type="match status" value="3"/>
</dbReference>
<dbReference type="PRINTS" id="PR00344">
    <property type="entry name" value="BCTRLSENSOR"/>
</dbReference>
<dbReference type="Pfam" id="PF02518">
    <property type="entry name" value="HATPase_c"/>
    <property type="match status" value="1"/>
</dbReference>
<dbReference type="InterPro" id="IPR011006">
    <property type="entry name" value="CheY-like_superfamily"/>
</dbReference>
<dbReference type="Pfam" id="PF00072">
    <property type="entry name" value="Response_reg"/>
    <property type="match status" value="1"/>
</dbReference>
<dbReference type="Pfam" id="PF13426">
    <property type="entry name" value="PAS_9"/>
    <property type="match status" value="1"/>
</dbReference>
<dbReference type="PANTHER" id="PTHR43065:SF42">
    <property type="entry name" value="TWO-COMPONENT SENSOR PPRA"/>
    <property type="match status" value="1"/>
</dbReference>
<sequence>MDQGAASPQETAAFGADVLAQLRALAGPVFEALAASGAAICVSDPRQSGAPIVFVNAAFEDLTGYDKAELIGYSARILLSDSTDANVVTEVEKSLETHKSARADLQLRRENGRSFWCRMAVSTIADADGRSVFQLASLVDITTERLDPDLPAELQKARQDLKAAKERVRVTRAVAGAAGAWEWDLAAGVLVADARFAALYGLDPVLAAAGLPAKAFYDPIHPDDLLRMKIAIAGVKNGAEVFVRDYRVVSEDGAIRWVSARGRTWLDDDDRPARLSGVLADITDQKRAEERLRIAQSAGGVGTFEYLSGFGTVEVSEQFCRLLGLNPAESLPVRTINSLVHPDDPPLVGQWGDPASEFQTLRILRADDGQERWLTVRGEHHAHNATGAVSFTGVIYDVTDAKLAETRLRVLTETLEENIVERTQERDRIWNLSRDLLFVASAQGRFTAVNPAWSMLTDDVDSLLGTIVTALIHPDEAEAARAQLRGTTQDGGSGDFDCRMKDATGAWRWISWTISSDGGALYGAGRDVTQRRVLEDQLRQAQKMEAVGQLTGGIAHDFNNMLTGILGGIEMVRKRLQTGRTEDAERFLNTAAQSGERAAALTHRLLAFSRRQTLDTRATDVGALVASMSDLMSRTMGEQVKIETSIPDDLWPGAADANQLESAILNLAINARDAMPAGGRLAITVANRVLRAEALDPAEAIAPGDYVEVSVSDTGVGMPPAVIAKVFEPFYTTKPLGQGTGLGLSMIYGFMQQLKGAVRISSIEGRGTTVRLLIPRHLGQAQAEPVKTLAAPQGQGETVLVVEDDPAVRLLVLQVLEELGYRAIEAAAADEALPRLEGVEAIDLMVTDVGLPGMNGRQLADLARQGRPDLPVLFITGYAHAAADDGLALEPGMQVITKPFNIDELGRRIEAMISAR</sequence>
<dbReference type="SUPFAM" id="SSF47384">
    <property type="entry name" value="Homodimeric domain of signal transducing histidine kinase"/>
    <property type="match status" value="1"/>
</dbReference>
<dbReference type="InterPro" id="IPR036097">
    <property type="entry name" value="HisK_dim/P_sf"/>
</dbReference>
<dbReference type="InterPro" id="IPR000014">
    <property type="entry name" value="PAS"/>
</dbReference>
<dbReference type="SMART" id="SM00448">
    <property type="entry name" value="REC"/>
    <property type="match status" value="1"/>
</dbReference>